<dbReference type="SUPFAM" id="SSF56112">
    <property type="entry name" value="Protein kinase-like (PK-like)"/>
    <property type="match status" value="1"/>
</dbReference>
<dbReference type="GO" id="GO:0005524">
    <property type="term" value="F:ATP binding"/>
    <property type="evidence" value="ECO:0007669"/>
    <property type="project" value="InterPro"/>
</dbReference>
<protein>
    <submittedName>
        <fullName evidence="2">7647_t:CDS:1</fullName>
    </submittedName>
</protein>
<dbReference type="PROSITE" id="PS50011">
    <property type="entry name" value="PROTEIN_KINASE_DOM"/>
    <property type="match status" value="1"/>
</dbReference>
<dbReference type="InterPro" id="IPR011009">
    <property type="entry name" value="Kinase-like_dom_sf"/>
</dbReference>
<proteinExistence type="predicted"/>
<dbReference type="PANTHER" id="PTHR24362:SF309">
    <property type="entry name" value="PROTEIN KINASE DOMAIN-CONTAINING PROTEIN"/>
    <property type="match status" value="1"/>
</dbReference>
<feature type="domain" description="Protein kinase" evidence="1">
    <location>
        <begin position="1"/>
        <end position="127"/>
    </location>
</feature>
<evidence type="ECO:0000313" key="2">
    <source>
        <dbReference type="EMBL" id="CAI2190662.1"/>
    </source>
</evidence>
<dbReference type="Pfam" id="PF00069">
    <property type="entry name" value="Pkinase"/>
    <property type="match status" value="1"/>
</dbReference>
<dbReference type="Proteomes" id="UP001153678">
    <property type="component" value="Unassembled WGS sequence"/>
</dbReference>
<dbReference type="PANTHER" id="PTHR24362">
    <property type="entry name" value="SERINE/THREONINE-PROTEIN KINASE NEK"/>
    <property type="match status" value="1"/>
</dbReference>
<organism evidence="2 3">
    <name type="scientific">Funneliformis geosporum</name>
    <dbReference type="NCBI Taxonomy" id="1117311"/>
    <lineage>
        <taxon>Eukaryota</taxon>
        <taxon>Fungi</taxon>
        <taxon>Fungi incertae sedis</taxon>
        <taxon>Mucoromycota</taxon>
        <taxon>Glomeromycotina</taxon>
        <taxon>Glomeromycetes</taxon>
        <taxon>Glomerales</taxon>
        <taxon>Glomeraceae</taxon>
        <taxon>Funneliformis</taxon>
    </lineage>
</organism>
<dbReference type="AlphaFoldDB" id="A0A9W4T3N6"/>
<comment type="caution">
    <text evidence="2">The sequence shown here is derived from an EMBL/GenBank/DDBJ whole genome shotgun (WGS) entry which is preliminary data.</text>
</comment>
<gene>
    <name evidence="2" type="ORF">FWILDA_LOCUS14687</name>
</gene>
<name>A0A9W4T3N6_9GLOM</name>
<dbReference type="EMBL" id="CAMKVN010006743">
    <property type="protein sequence ID" value="CAI2190662.1"/>
    <property type="molecule type" value="Genomic_DNA"/>
</dbReference>
<keyword evidence="3" id="KW-1185">Reference proteome</keyword>
<dbReference type="OrthoDB" id="442176at2759"/>
<evidence type="ECO:0000259" key="1">
    <source>
        <dbReference type="PROSITE" id="PS50011"/>
    </source>
</evidence>
<reference evidence="2" key="1">
    <citation type="submission" date="2022-08" db="EMBL/GenBank/DDBJ databases">
        <authorList>
            <person name="Kallberg Y."/>
            <person name="Tangrot J."/>
            <person name="Rosling A."/>
        </authorList>
    </citation>
    <scope>NUCLEOTIDE SEQUENCE</scope>
    <source>
        <strain evidence="2">Wild A</strain>
    </source>
</reference>
<dbReference type="GO" id="GO:0004672">
    <property type="term" value="F:protein kinase activity"/>
    <property type="evidence" value="ECO:0007669"/>
    <property type="project" value="InterPro"/>
</dbReference>
<evidence type="ECO:0000313" key="3">
    <source>
        <dbReference type="Proteomes" id="UP001153678"/>
    </source>
</evidence>
<accession>A0A9W4T3N6</accession>
<feature type="non-terminal residue" evidence="2">
    <location>
        <position position="1"/>
    </location>
</feature>
<dbReference type="Gene3D" id="1.10.510.10">
    <property type="entry name" value="Transferase(Phosphotransferase) domain 1"/>
    <property type="match status" value="1"/>
</dbReference>
<sequence length="141" mass="16160">GNILRDKNTSYISDFGFTGPADKQKSDDRIYGVLPYIAPEILNREPYTFASDIYSFGVIMAESSSGNPPFYDRNHDYKLSLDVCNGLRPEFGKGTPELYKKLAYRCMNANPNQRPTSCELDDTLNFWNKSINWVQEIEIVR</sequence>
<dbReference type="InterPro" id="IPR000719">
    <property type="entry name" value="Prot_kinase_dom"/>
</dbReference>